<protein>
    <submittedName>
        <fullName evidence="2">Uncharacterized protein</fullName>
    </submittedName>
</protein>
<keyword evidence="3" id="KW-1185">Reference proteome</keyword>
<dbReference type="EMBL" id="BRYA01000664">
    <property type="protein sequence ID" value="GMI28558.1"/>
    <property type="molecule type" value="Genomic_DNA"/>
</dbReference>
<proteinExistence type="predicted"/>
<reference evidence="3" key="1">
    <citation type="journal article" date="2023" name="Commun. Biol.">
        <title>Genome analysis of Parmales, the sister group of diatoms, reveals the evolutionary specialization of diatoms from phago-mixotrophs to photoautotrophs.</title>
        <authorList>
            <person name="Ban H."/>
            <person name="Sato S."/>
            <person name="Yoshikawa S."/>
            <person name="Yamada K."/>
            <person name="Nakamura Y."/>
            <person name="Ichinomiya M."/>
            <person name="Sato N."/>
            <person name="Blanc-Mathieu R."/>
            <person name="Endo H."/>
            <person name="Kuwata A."/>
            <person name="Ogata H."/>
        </authorList>
    </citation>
    <scope>NUCLEOTIDE SEQUENCE [LARGE SCALE GENOMIC DNA]</scope>
</reference>
<dbReference type="AlphaFoldDB" id="A0A9W7FZ16"/>
<feature type="region of interest" description="Disordered" evidence="1">
    <location>
        <begin position="203"/>
        <end position="237"/>
    </location>
</feature>
<dbReference type="Proteomes" id="UP001165065">
    <property type="component" value="Unassembled WGS sequence"/>
</dbReference>
<accession>A0A9W7FZ16</accession>
<organism evidence="2 3">
    <name type="scientific">Triparma columacea</name>
    <dbReference type="NCBI Taxonomy" id="722753"/>
    <lineage>
        <taxon>Eukaryota</taxon>
        <taxon>Sar</taxon>
        <taxon>Stramenopiles</taxon>
        <taxon>Ochrophyta</taxon>
        <taxon>Bolidophyceae</taxon>
        <taxon>Parmales</taxon>
        <taxon>Triparmaceae</taxon>
        <taxon>Triparma</taxon>
    </lineage>
</organism>
<evidence type="ECO:0000256" key="1">
    <source>
        <dbReference type="SAM" id="MobiDB-lite"/>
    </source>
</evidence>
<sequence length="275" mass="30764">MPAKTKSDAPPVPIHPAAAESLKRQKEFLLSVVQNMAKAEDSRIERIAKTRNPKDRADLERRYKNERKVETARIMRLKDETKRMASLAEKGSYNGTIRNSNMKPQPIGDVEVSGLESRGGLTDSQYKFLKQAYDKFEAPVKPPRNPNAPCPPKISYFRDKKNQARVRQLDSERRGLLGHKKHLLNSLAGVLTQQDALMRHGEWAQNSSSRSMSTSRSSLGGGGWTARSGWGTARSGWSTARSNASVASMASFKGRHPEHTFTKPVTRPRNVPQLF</sequence>
<dbReference type="OrthoDB" id="192761at2759"/>
<feature type="region of interest" description="Disordered" evidence="1">
    <location>
        <begin position="44"/>
        <end position="63"/>
    </location>
</feature>
<name>A0A9W7FZ16_9STRA</name>
<feature type="region of interest" description="Disordered" evidence="1">
    <location>
        <begin position="255"/>
        <end position="275"/>
    </location>
</feature>
<evidence type="ECO:0000313" key="2">
    <source>
        <dbReference type="EMBL" id="GMI28558.1"/>
    </source>
</evidence>
<gene>
    <name evidence="2" type="ORF">TrCOL_g8339</name>
</gene>
<comment type="caution">
    <text evidence="2">The sequence shown here is derived from an EMBL/GenBank/DDBJ whole genome shotgun (WGS) entry which is preliminary data.</text>
</comment>
<feature type="compositionally biased region" description="Low complexity" evidence="1">
    <location>
        <begin position="207"/>
        <end position="218"/>
    </location>
</feature>
<evidence type="ECO:0000313" key="3">
    <source>
        <dbReference type="Proteomes" id="UP001165065"/>
    </source>
</evidence>